<dbReference type="Proteomes" id="UP000199202">
    <property type="component" value="Unassembled WGS sequence"/>
</dbReference>
<dbReference type="OrthoDB" id="3194665at2"/>
<protein>
    <submittedName>
        <fullName evidence="2">Predicted ATPase</fullName>
    </submittedName>
</protein>
<dbReference type="Gene3D" id="1.10.10.10">
    <property type="entry name" value="Winged helix-like DNA-binding domain superfamily/Winged helix DNA-binding domain"/>
    <property type="match status" value="1"/>
</dbReference>
<dbReference type="InterPro" id="IPR027417">
    <property type="entry name" value="P-loop_NTPase"/>
</dbReference>
<dbReference type="GO" id="GO:0003677">
    <property type="term" value="F:DNA binding"/>
    <property type="evidence" value="ECO:0007669"/>
    <property type="project" value="InterPro"/>
</dbReference>
<dbReference type="SUPFAM" id="SSF52540">
    <property type="entry name" value="P-loop containing nucleoside triphosphate hydrolases"/>
    <property type="match status" value="1"/>
</dbReference>
<proteinExistence type="predicted"/>
<feature type="domain" description="HTH luxR-type" evidence="1">
    <location>
        <begin position="5"/>
        <end position="70"/>
    </location>
</feature>
<sequence>MRRMLSSDPHELSPREVEVLAGVAEQLTNAQIARRLQVSVRTVESHVSSLLRKHGVVNRTALAAMNRHRSSPSVKPGHIAQIPVSHTSFVGRRQERQETLAALEHAAPVCLVGPGGVGKTRLGAIVAQAAAASFPSGGAFVDLAPVGEGFVLRAVADALGVAERPPLPLTQVVADRLALGRSLLVLDNCEHLLEEVGDLVEGLRATCPRAGILIASRERPGLAGERVITVPPLAGEAETLFLERARAVDPAFTAEPALIAEVCARLDGLPLAIELAASRVAALGMDALLVGLQDRLRLLSGARGRPQRHRSLRAVIGWSYDLLDDEERGLLRRLSVFAGGFDLAAATAVMPDMTPSAVADIIGRLVDKSLAGVVGRSRWRLLETIRAFAADRLADDGEAGAALRSRLRWAAQAAVTLEARLGGGWQPQFDLVADDLRATLADTPAVPDRDAHRLARSLAHLAFARRFHREAIDHYLAAAERACAAADRHQDLMNAADTAAAIADGRLALSLLLRAAEQAGDAGPRTATLASALAVSYRYLGGDGHASVREHVARLLQAASGDPTAETGAAVGAGPDVTAGPASAAARTAALVATAWAWHRGGLELARSAADSARECGDTLVLLSALDVLTRANARVGRMRTVQRISQERLTLIKDLPAHEPAAAAEIVDTFHSAARAALCVGDLPEAIALAGRAEREDPIGEHPYLSIPKLIRPLVLSGRFPEVFEQAQSMWQAWHQAGRPRSTWLSTGVYAVALAHGLAGGGEFDLWRSRALEMAGIADAAASPVLAAFAVFVEARVAVHTRAYDQAAALVDRAFAPFSIRWYESYARAAGAELAVVAGLPGAAERVAAAMPYAEESTWAAAGLARARGILYDDPDALAEAVELWTSIDARFERACTLRLLADRKRADSPVA</sequence>
<organism evidence="2 3">
    <name type="scientific">Nonomuraea jiangxiensis</name>
    <dbReference type="NCBI Taxonomy" id="633440"/>
    <lineage>
        <taxon>Bacteria</taxon>
        <taxon>Bacillati</taxon>
        <taxon>Actinomycetota</taxon>
        <taxon>Actinomycetes</taxon>
        <taxon>Streptosporangiales</taxon>
        <taxon>Streptosporangiaceae</taxon>
        <taxon>Nonomuraea</taxon>
    </lineage>
</organism>
<dbReference type="InterPro" id="IPR000792">
    <property type="entry name" value="Tscrpt_reg_LuxR_C"/>
</dbReference>
<dbReference type="InterPro" id="IPR016032">
    <property type="entry name" value="Sig_transdc_resp-reg_C-effctor"/>
</dbReference>
<dbReference type="AlphaFoldDB" id="A0A1G8QI96"/>
<evidence type="ECO:0000313" key="2">
    <source>
        <dbReference type="EMBL" id="SDJ04388.1"/>
    </source>
</evidence>
<dbReference type="GO" id="GO:0006355">
    <property type="term" value="P:regulation of DNA-templated transcription"/>
    <property type="evidence" value="ECO:0007669"/>
    <property type="project" value="InterPro"/>
</dbReference>
<dbReference type="InterPro" id="IPR036388">
    <property type="entry name" value="WH-like_DNA-bd_sf"/>
</dbReference>
<gene>
    <name evidence="2" type="ORF">SAMN05421869_108255</name>
</gene>
<dbReference type="SUPFAM" id="SSF46894">
    <property type="entry name" value="C-terminal effector domain of the bipartite response regulators"/>
    <property type="match status" value="1"/>
</dbReference>
<evidence type="ECO:0000313" key="3">
    <source>
        <dbReference type="Proteomes" id="UP000199202"/>
    </source>
</evidence>
<dbReference type="SMART" id="SM00421">
    <property type="entry name" value="HTH_LUXR"/>
    <property type="match status" value="1"/>
</dbReference>
<name>A0A1G8QI96_9ACTN</name>
<dbReference type="PRINTS" id="PR00364">
    <property type="entry name" value="DISEASERSIST"/>
</dbReference>
<evidence type="ECO:0000259" key="1">
    <source>
        <dbReference type="PROSITE" id="PS50043"/>
    </source>
</evidence>
<accession>A0A1G8QI96</accession>
<dbReference type="STRING" id="633440.SAMN05421869_108255"/>
<dbReference type="PANTHER" id="PTHR47691:SF3">
    <property type="entry name" value="HTH-TYPE TRANSCRIPTIONAL REGULATOR RV0890C-RELATED"/>
    <property type="match status" value="1"/>
</dbReference>
<dbReference type="InterPro" id="IPR058852">
    <property type="entry name" value="HTH_77"/>
</dbReference>
<dbReference type="Pfam" id="PF00196">
    <property type="entry name" value="GerE"/>
    <property type="match status" value="1"/>
</dbReference>
<dbReference type="PROSITE" id="PS50043">
    <property type="entry name" value="HTH_LUXR_2"/>
    <property type="match status" value="1"/>
</dbReference>
<dbReference type="PRINTS" id="PR00038">
    <property type="entry name" value="HTHLUXR"/>
</dbReference>
<dbReference type="Gene3D" id="3.40.50.300">
    <property type="entry name" value="P-loop containing nucleotide triphosphate hydrolases"/>
    <property type="match status" value="1"/>
</dbReference>
<dbReference type="CDD" id="cd06170">
    <property type="entry name" value="LuxR_C_like"/>
    <property type="match status" value="1"/>
</dbReference>
<reference evidence="2 3" key="1">
    <citation type="submission" date="2016-10" db="EMBL/GenBank/DDBJ databases">
        <authorList>
            <person name="de Groot N.N."/>
        </authorList>
    </citation>
    <scope>NUCLEOTIDE SEQUENCE [LARGE SCALE GENOMIC DNA]</scope>
    <source>
        <strain evidence="2 3">CGMCC 4.6533</strain>
    </source>
</reference>
<dbReference type="Pfam" id="PF25872">
    <property type="entry name" value="HTH_77"/>
    <property type="match status" value="1"/>
</dbReference>
<keyword evidence="3" id="KW-1185">Reference proteome</keyword>
<dbReference type="EMBL" id="FNDJ01000008">
    <property type="protein sequence ID" value="SDJ04388.1"/>
    <property type="molecule type" value="Genomic_DNA"/>
</dbReference>
<dbReference type="PANTHER" id="PTHR47691">
    <property type="entry name" value="REGULATOR-RELATED"/>
    <property type="match status" value="1"/>
</dbReference>